<dbReference type="Proteomes" id="UP001187531">
    <property type="component" value="Unassembled WGS sequence"/>
</dbReference>
<name>A0AA88KSU2_ARTSF</name>
<evidence type="ECO:0000256" key="1">
    <source>
        <dbReference type="SAM" id="MobiDB-lite"/>
    </source>
</evidence>
<reference evidence="2" key="1">
    <citation type="submission" date="2023-07" db="EMBL/GenBank/DDBJ databases">
        <title>Chromosome-level genome assembly of Artemia franciscana.</title>
        <authorList>
            <person name="Jo E."/>
        </authorList>
    </citation>
    <scope>NUCLEOTIDE SEQUENCE</scope>
    <source>
        <tissue evidence="2">Whole body</tissue>
    </source>
</reference>
<dbReference type="AlphaFoldDB" id="A0AA88KSU2"/>
<evidence type="ECO:0000313" key="2">
    <source>
        <dbReference type="EMBL" id="KAK2705268.1"/>
    </source>
</evidence>
<gene>
    <name evidence="2" type="ORF">QYM36_017346</name>
</gene>
<keyword evidence="3" id="KW-1185">Reference proteome</keyword>
<sequence>MQSELFHSLPLLDNRLTQFRPKTCVSTGHNSKIKSRSKKTMWALIIVILLYLNMSKASYRDNYIMKPNSHGCGRHPMTKVMSALKGHGITSKNLQENFLQKYTMTTTIKAVTLFTIIAAYCNLTCHARNANAAQNDNGIDQLLHRLRDAQEKLRSHHHSHRHSRHGYGKELHEGSDSRKAKALCHARSLQKCGTIITDKIENDDTLTREEKCGIRQLFVRCMIKSKRTACENLSADEFDPDQVERLKKSVAEMMFSLRGCIPGV</sequence>
<protein>
    <submittedName>
        <fullName evidence="2">Uncharacterized protein</fullName>
    </submittedName>
</protein>
<dbReference type="EMBL" id="JAVRJZ010000021">
    <property type="protein sequence ID" value="KAK2705268.1"/>
    <property type="molecule type" value="Genomic_DNA"/>
</dbReference>
<evidence type="ECO:0000313" key="3">
    <source>
        <dbReference type="Proteomes" id="UP001187531"/>
    </source>
</evidence>
<comment type="caution">
    <text evidence="2">The sequence shown here is derived from an EMBL/GenBank/DDBJ whole genome shotgun (WGS) entry which is preliminary data.</text>
</comment>
<accession>A0AA88KSU2</accession>
<proteinExistence type="predicted"/>
<feature type="region of interest" description="Disordered" evidence="1">
    <location>
        <begin position="153"/>
        <end position="172"/>
    </location>
</feature>
<organism evidence="2 3">
    <name type="scientific">Artemia franciscana</name>
    <name type="common">Brine shrimp</name>
    <name type="synonym">Artemia sanfranciscana</name>
    <dbReference type="NCBI Taxonomy" id="6661"/>
    <lineage>
        <taxon>Eukaryota</taxon>
        <taxon>Metazoa</taxon>
        <taxon>Ecdysozoa</taxon>
        <taxon>Arthropoda</taxon>
        <taxon>Crustacea</taxon>
        <taxon>Branchiopoda</taxon>
        <taxon>Anostraca</taxon>
        <taxon>Artemiidae</taxon>
        <taxon>Artemia</taxon>
    </lineage>
</organism>
<feature type="compositionally biased region" description="Basic residues" evidence="1">
    <location>
        <begin position="154"/>
        <end position="166"/>
    </location>
</feature>